<dbReference type="GO" id="GO:0032259">
    <property type="term" value="P:methylation"/>
    <property type="evidence" value="ECO:0007669"/>
    <property type="project" value="UniProtKB-KW"/>
</dbReference>
<feature type="transmembrane region" description="Helical" evidence="5">
    <location>
        <begin position="138"/>
        <end position="156"/>
    </location>
</feature>
<dbReference type="Proteomes" id="UP001598448">
    <property type="component" value="Unassembled WGS sequence"/>
</dbReference>
<sequence>MLGYAALVLAVGAERVAELVVARRNARWSLARGAVEAGRGHYPAMVVLHTGLLVGALAEVRFGGRPFDPALGWSMTAVVVAAQALRWWCIRTLGRRWNTRVLVVPGLPLVAGGPYRWMSHPNYVAVVAEGLALPLVHGAWVTAVLFTGLNAALLTVRIRCENAALGLAPRRAADSRAGAGL</sequence>
<keyword evidence="6" id="KW-0808">Transferase</keyword>
<dbReference type="GO" id="GO:0008168">
    <property type="term" value="F:methyltransferase activity"/>
    <property type="evidence" value="ECO:0007669"/>
    <property type="project" value="UniProtKB-KW"/>
</dbReference>
<reference evidence="6 7" key="1">
    <citation type="submission" date="2024-09" db="EMBL/GenBank/DDBJ databases">
        <title>The Natural Products Discovery Center: Release of the First 8490 Sequenced Strains for Exploring Actinobacteria Biosynthetic Diversity.</title>
        <authorList>
            <person name="Kalkreuter E."/>
            <person name="Kautsar S.A."/>
            <person name="Yang D."/>
            <person name="Bader C.D."/>
            <person name="Teijaro C.N."/>
            <person name="Fluegel L."/>
            <person name="Davis C.M."/>
            <person name="Simpson J.R."/>
            <person name="Lauterbach L."/>
            <person name="Steele A.D."/>
            <person name="Gui C."/>
            <person name="Meng S."/>
            <person name="Li G."/>
            <person name="Viehrig K."/>
            <person name="Ye F."/>
            <person name="Su P."/>
            <person name="Kiefer A.F."/>
            <person name="Nichols A."/>
            <person name="Cepeda A.J."/>
            <person name="Yan W."/>
            <person name="Fan B."/>
            <person name="Jiang Y."/>
            <person name="Adhikari A."/>
            <person name="Zheng C.-J."/>
            <person name="Schuster L."/>
            <person name="Cowan T.M."/>
            <person name="Smanski M.J."/>
            <person name="Chevrette M.G."/>
            <person name="De Carvalho L.P.S."/>
            <person name="Shen B."/>
        </authorList>
    </citation>
    <scope>NUCLEOTIDE SEQUENCE [LARGE SCALE GENOMIC DNA]</scope>
    <source>
        <strain evidence="6 7">NPDC058348</strain>
    </source>
</reference>
<dbReference type="EMBL" id="JBHXIJ010000079">
    <property type="protein sequence ID" value="MFD5100010.1"/>
    <property type="molecule type" value="Genomic_DNA"/>
</dbReference>
<evidence type="ECO:0000256" key="1">
    <source>
        <dbReference type="ARBA" id="ARBA00004141"/>
    </source>
</evidence>
<gene>
    <name evidence="6" type="ORF">ACFWJN_13735</name>
</gene>
<evidence type="ECO:0000256" key="5">
    <source>
        <dbReference type="SAM" id="Phobius"/>
    </source>
</evidence>
<keyword evidence="2 5" id="KW-0812">Transmembrane</keyword>
<dbReference type="Gene3D" id="1.20.120.1630">
    <property type="match status" value="1"/>
</dbReference>
<keyword evidence="7" id="KW-1185">Reference proteome</keyword>
<evidence type="ECO:0000256" key="2">
    <source>
        <dbReference type="ARBA" id="ARBA00022692"/>
    </source>
</evidence>
<comment type="caution">
    <text evidence="6">The sequence shown here is derived from an EMBL/GenBank/DDBJ whole genome shotgun (WGS) entry which is preliminary data.</text>
</comment>
<dbReference type="InterPro" id="IPR007269">
    <property type="entry name" value="ICMT_MeTrfase"/>
</dbReference>
<protein>
    <submittedName>
        <fullName evidence="6">Isoprenylcysteine carboxyl methyltransferase family protein</fullName>
    </submittedName>
</protein>
<keyword evidence="3 5" id="KW-1133">Transmembrane helix</keyword>
<feature type="transmembrane region" description="Helical" evidence="5">
    <location>
        <begin position="101"/>
        <end position="118"/>
    </location>
</feature>
<keyword evidence="6" id="KW-0489">Methyltransferase</keyword>
<dbReference type="RefSeq" id="WP_386713530.1">
    <property type="nucleotide sequence ID" value="NZ_JBHXIJ010000079.1"/>
</dbReference>
<evidence type="ECO:0000313" key="7">
    <source>
        <dbReference type="Proteomes" id="UP001598448"/>
    </source>
</evidence>
<keyword evidence="4 5" id="KW-0472">Membrane</keyword>
<evidence type="ECO:0000256" key="3">
    <source>
        <dbReference type="ARBA" id="ARBA00022989"/>
    </source>
</evidence>
<evidence type="ECO:0000256" key="4">
    <source>
        <dbReference type="ARBA" id="ARBA00023136"/>
    </source>
</evidence>
<feature type="transmembrane region" description="Helical" evidence="5">
    <location>
        <begin position="70"/>
        <end position="89"/>
    </location>
</feature>
<name>A0ABW6FK09_9ACTN</name>
<proteinExistence type="predicted"/>
<accession>A0ABW6FK09</accession>
<organism evidence="6 7">
    <name type="scientific">Streptomyces albidochromogenes</name>
    <dbReference type="NCBI Taxonomy" id="329524"/>
    <lineage>
        <taxon>Bacteria</taxon>
        <taxon>Bacillati</taxon>
        <taxon>Actinomycetota</taxon>
        <taxon>Actinomycetes</taxon>
        <taxon>Kitasatosporales</taxon>
        <taxon>Streptomycetaceae</taxon>
        <taxon>Streptomyces</taxon>
    </lineage>
</organism>
<comment type="subcellular location">
    <subcellularLocation>
        <location evidence="1">Membrane</location>
        <topology evidence="1">Multi-pass membrane protein</topology>
    </subcellularLocation>
</comment>
<dbReference type="Pfam" id="PF04140">
    <property type="entry name" value="ICMT"/>
    <property type="match status" value="1"/>
</dbReference>
<evidence type="ECO:0000313" key="6">
    <source>
        <dbReference type="EMBL" id="MFD5100010.1"/>
    </source>
</evidence>